<protein>
    <submittedName>
        <fullName evidence="1">SIMPL domain-containing protein</fullName>
    </submittedName>
</protein>
<evidence type="ECO:0000313" key="2">
    <source>
        <dbReference type="Proteomes" id="UP001569414"/>
    </source>
</evidence>
<accession>A0ABV4NKV9</accession>
<dbReference type="Pfam" id="PF04402">
    <property type="entry name" value="SIMPL"/>
    <property type="match status" value="1"/>
</dbReference>
<dbReference type="Proteomes" id="UP001569414">
    <property type="component" value="Unassembled WGS sequence"/>
</dbReference>
<proteinExistence type="predicted"/>
<name>A0ABV4NKV9_9GAMM</name>
<evidence type="ECO:0000313" key="1">
    <source>
        <dbReference type="EMBL" id="MFA0789839.1"/>
    </source>
</evidence>
<dbReference type="Gene3D" id="3.30.70.2970">
    <property type="entry name" value="Protein of unknown function (DUF541), domain 2"/>
    <property type="match status" value="1"/>
</dbReference>
<comment type="caution">
    <text evidence="1">The sequence shown here is derived from an EMBL/GenBank/DDBJ whole genome shotgun (WGS) entry which is preliminary data.</text>
</comment>
<organism evidence="1 2">
    <name type="scientific">Microbulbifer echini</name>
    <dbReference type="NCBI Taxonomy" id="1529067"/>
    <lineage>
        <taxon>Bacteria</taxon>
        <taxon>Pseudomonadati</taxon>
        <taxon>Pseudomonadota</taxon>
        <taxon>Gammaproteobacteria</taxon>
        <taxon>Cellvibrionales</taxon>
        <taxon>Microbulbiferaceae</taxon>
        <taxon>Microbulbifer</taxon>
    </lineage>
</organism>
<keyword evidence="2" id="KW-1185">Reference proteome</keyword>
<gene>
    <name evidence="1" type="ORF">ACCI51_04725</name>
</gene>
<sequence length="159" mass="18389">MPDFPFVIVTERLDKKAKPDYVKIQFNLLVYEGSSEKAVESLSRSAIQMLEVLEKYEISARKIKSTKIDKNAKRARKDGFFNLDILDYEVTQDFSVEVENLSKYPEIMNGLFELDGVQNLDAFFETKKKKEYQDEMIAEFSQKSARKGRNSCRSSSTKS</sequence>
<dbReference type="InterPro" id="IPR007497">
    <property type="entry name" value="SIMPL/DUF541"/>
</dbReference>
<dbReference type="EMBL" id="JBGMEL010000003">
    <property type="protein sequence ID" value="MFA0789839.1"/>
    <property type="molecule type" value="Genomic_DNA"/>
</dbReference>
<reference evidence="1 2" key="1">
    <citation type="submission" date="2024-08" db="EMBL/GenBank/DDBJ databases">
        <authorList>
            <person name="Ishaq N."/>
        </authorList>
    </citation>
    <scope>NUCLEOTIDE SEQUENCE [LARGE SCALE GENOMIC DNA]</scope>
    <source>
        <strain evidence="1 2">JCM 30400</strain>
    </source>
</reference>
<dbReference type="RefSeq" id="WP_371842780.1">
    <property type="nucleotide sequence ID" value="NZ_JBGMEL010000003.1"/>
</dbReference>